<evidence type="ECO:0000313" key="2">
    <source>
        <dbReference type="Proteomes" id="UP001187192"/>
    </source>
</evidence>
<sequence>METPNTETPSSSSSIVIQPTSVSFSLTSLSMRKSSASKLDYLYEVNYVSDEQKVTSEDFPLINPYYAFTKPSTTSDGIETRQPKMYNPKIVEPDVSSYVIQHHPTG</sequence>
<reference evidence="1" key="1">
    <citation type="submission" date="2023-07" db="EMBL/GenBank/DDBJ databases">
        <title>draft genome sequence of fig (Ficus carica).</title>
        <authorList>
            <person name="Takahashi T."/>
            <person name="Nishimura K."/>
        </authorList>
    </citation>
    <scope>NUCLEOTIDE SEQUENCE</scope>
</reference>
<name>A0AA87YWE1_FICCA</name>
<keyword evidence="2" id="KW-1185">Reference proteome</keyword>
<protein>
    <submittedName>
        <fullName evidence="1">Uncharacterized protein</fullName>
    </submittedName>
</protein>
<dbReference type="AlphaFoldDB" id="A0AA87YWE1"/>
<comment type="caution">
    <text evidence="1">The sequence shown here is derived from an EMBL/GenBank/DDBJ whole genome shotgun (WGS) entry which is preliminary data.</text>
</comment>
<evidence type="ECO:0000313" key="1">
    <source>
        <dbReference type="EMBL" id="GMN24532.1"/>
    </source>
</evidence>
<accession>A0AA87YWE1</accession>
<dbReference type="Proteomes" id="UP001187192">
    <property type="component" value="Unassembled WGS sequence"/>
</dbReference>
<proteinExistence type="predicted"/>
<organism evidence="1 2">
    <name type="scientific">Ficus carica</name>
    <name type="common">Common fig</name>
    <dbReference type="NCBI Taxonomy" id="3494"/>
    <lineage>
        <taxon>Eukaryota</taxon>
        <taxon>Viridiplantae</taxon>
        <taxon>Streptophyta</taxon>
        <taxon>Embryophyta</taxon>
        <taxon>Tracheophyta</taxon>
        <taxon>Spermatophyta</taxon>
        <taxon>Magnoliopsida</taxon>
        <taxon>eudicotyledons</taxon>
        <taxon>Gunneridae</taxon>
        <taxon>Pentapetalae</taxon>
        <taxon>rosids</taxon>
        <taxon>fabids</taxon>
        <taxon>Rosales</taxon>
        <taxon>Moraceae</taxon>
        <taxon>Ficeae</taxon>
        <taxon>Ficus</taxon>
    </lineage>
</organism>
<dbReference type="EMBL" id="BTGU01008118">
    <property type="protein sequence ID" value="GMN24532.1"/>
    <property type="molecule type" value="Genomic_DNA"/>
</dbReference>
<gene>
    <name evidence="1" type="ORF">TIFTF001_050329</name>
</gene>